<dbReference type="GeneID" id="63716346"/>
<organism evidence="2 3">
    <name type="scientific">Drechmeria coniospora</name>
    <name type="common">Nematophagous fungus</name>
    <name type="synonym">Meria coniospora</name>
    <dbReference type="NCBI Taxonomy" id="98403"/>
    <lineage>
        <taxon>Eukaryota</taxon>
        <taxon>Fungi</taxon>
        <taxon>Dikarya</taxon>
        <taxon>Ascomycota</taxon>
        <taxon>Pezizomycotina</taxon>
        <taxon>Sordariomycetes</taxon>
        <taxon>Hypocreomycetidae</taxon>
        <taxon>Hypocreales</taxon>
        <taxon>Ophiocordycipitaceae</taxon>
        <taxon>Drechmeria</taxon>
    </lineage>
</organism>
<name>A0A151GHZ0_DRECN</name>
<evidence type="ECO:0000256" key="1">
    <source>
        <dbReference type="SAM" id="MobiDB-lite"/>
    </source>
</evidence>
<feature type="region of interest" description="Disordered" evidence="1">
    <location>
        <begin position="82"/>
        <end position="104"/>
    </location>
</feature>
<protein>
    <submittedName>
        <fullName evidence="2">Uncharacterized protein</fullName>
    </submittedName>
</protein>
<dbReference type="AlphaFoldDB" id="A0A151GHZ0"/>
<gene>
    <name evidence="2" type="ORF">DCS_03703</name>
</gene>
<dbReference type="EMBL" id="LAYC01000002">
    <property type="protein sequence ID" value="KYK56700.1"/>
    <property type="molecule type" value="Genomic_DNA"/>
</dbReference>
<dbReference type="InParanoid" id="A0A151GHZ0"/>
<comment type="caution">
    <text evidence="2">The sequence shown here is derived from an EMBL/GenBank/DDBJ whole genome shotgun (WGS) entry which is preliminary data.</text>
</comment>
<proteinExistence type="predicted"/>
<sequence>MGSTETKPAPEGCFYIWRATLKFDCDIDCDCQLQRACLKGEPSMPPLDEFVQLELPRDAYSHCPVPTLPHTQVLAQVQGQPELAGDDDDVGRRSPKDGPSDSNLYHRSLRIALDNLRRDKQEALEVSHSDSIEMLRCCGTANPSCGHHHCPRSHQDVDPGFVMDLLLAEPGELAEQVVESFPMPMARTMLQCSRRAVFGTIQRARSQATRTAGKVLSFTGRPAPTEPRGHSHLVLLQHAVGQWMKNTPPALSRDLPLIRHVAGGDYDPGANSVTTDTPTRSFNHAAVDAMCDQVYDRAVANAEGQGRDGDRDGEGCDAHHARLMRALENRRPTLWSSGLVKASVGAPAAASNHSLGWDCETLTAAFGPMFPSLAVGLTFFALSLHMEGLVGEGSGYELEPR</sequence>
<accession>A0A151GHZ0</accession>
<keyword evidence="3" id="KW-1185">Reference proteome</keyword>
<feature type="compositionally biased region" description="Basic and acidic residues" evidence="1">
    <location>
        <begin position="90"/>
        <end position="99"/>
    </location>
</feature>
<reference evidence="2 3" key="1">
    <citation type="journal article" date="2016" name="Sci. Rep.">
        <title>Insights into Adaptations to a Near-Obligate Nematode Endoparasitic Lifestyle from the Finished Genome of Drechmeria coniospora.</title>
        <authorList>
            <person name="Zhang L."/>
            <person name="Zhou Z."/>
            <person name="Guo Q."/>
            <person name="Fokkens L."/>
            <person name="Miskei M."/>
            <person name="Pocsi I."/>
            <person name="Zhang W."/>
            <person name="Chen M."/>
            <person name="Wang L."/>
            <person name="Sun Y."/>
            <person name="Donzelli B.G."/>
            <person name="Gibson D.M."/>
            <person name="Nelson D.R."/>
            <person name="Luo J.G."/>
            <person name="Rep M."/>
            <person name="Liu H."/>
            <person name="Yang S."/>
            <person name="Wang J."/>
            <person name="Krasnoff S.B."/>
            <person name="Xu Y."/>
            <person name="Molnar I."/>
            <person name="Lin M."/>
        </authorList>
    </citation>
    <scope>NUCLEOTIDE SEQUENCE [LARGE SCALE GENOMIC DNA]</scope>
    <source>
        <strain evidence="2 3">ARSEF 6962</strain>
    </source>
</reference>
<evidence type="ECO:0000313" key="3">
    <source>
        <dbReference type="Proteomes" id="UP000076580"/>
    </source>
</evidence>
<evidence type="ECO:0000313" key="2">
    <source>
        <dbReference type="EMBL" id="KYK56700.1"/>
    </source>
</evidence>
<dbReference type="Proteomes" id="UP000076580">
    <property type="component" value="Chromosome 02"/>
</dbReference>
<dbReference type="RefSeq" id="XP_040656052.1">
    <property type="nucleotide sequence ID" value="XM_040801019.1"/>
</dbReference>